<dbReference type="Pfam" id="PF02896">
    <property type="entry name" value="PEP-utilizers_C"/>
    <property type="match status" value="1"/>
</dbReference>
<dbReference type="Proteomes" id="UP000310636">
    <property type="component" value="Unassembled WGS sequence"/>
</dbReference>
<dbReference type="OrthoDB" id="9765468at2"/>
<evidence type="ECO:0000256" key="5">
    <source>
        <dbReference type="ARBA" id="ARBA00022679"/>
    </source>
</evidence>
<keyword evidence="7" id="KW-0547">Nucleotide-binding</keyword>
<feature type="domain" description="Pyruvate phosphate dikinase AMP/ATP-binding" evidence="17">
    <location>
        <begin position="316"/>
        <end position="365"/>
    </location>
</feature>
<dbReference type="PIRSF" id="PIRSF000853">
    <property type="entry name" value="PPDK"/>
    <property type="match status" value="1"/>
</dbReference>
<dbReference type="InterPro" id="IPR000121">
    <property type="entry name" value="PEP_util_C"/>
</dbReference>
<sequence>MPGNQQQKRRTASLTNQYVYAFHEGNARMKQLLGGKGANLAEMTRAGLPVPPGFTVTTEACHAYFKSGNQLTEETIRQIFDALARLESETGQAFGDARNPLLVSVRSGSVTSMPGMMDTILNLGLNDETVEGLAAATGNPRFAYDCYRRLIQMFGSVVLGIEGMHFERLLHRLKAKRGAEADQDVAAEGWRELIENYKTCVRSQSGREFPQNVREQLGLATEAVFRSWNNQRAQVYRRINRIPDDQGTAVNVQSMVFGNKGDDCGTGVVFTRNPSSGEANLFGEYLINAQGEDVVAGVRTPQTIGTLRSEMPDMYAELSQVCALLERRYQDMQDIEFTVESGKLYVLQTRSGKRNAQAAMKIAVDLVQEGVLTMEKALLRIEASHLDQLLHRGIDESAAADVLAVGLPASPGAAIGRIAFDPDVASEWKQAGKPVILVRPETTPEDIHGVLAAEGVLTSRGGMTSHAAVVARGMGKPCVCGCEDIRIDEERKRLVVGGREFAEGEWITLDGASGRVIAGAVPLKEATASPELLQMLAWADEVRSLRVYANADTPEDARIAREFGAEGIGLCRTEHMFFAPSRLEIMQRMIVADTPEERKEALDGLLPIQQSDFEGIFAAMDGLPVTVRLLDPPLHEFLPKAGELQTSLAEAKSEAERTEIKQLIRKVQSLHEANPMLGQRGCRLGIVYPEIYDMQIEALFKAAAARIEQQADVRLEIMIPLVGDASELKLLRGRIDEIAGQILTEEERRNCRYTVGTMIEVPRAALTAGRIAEYADFFSFGTNDLTQMTFGYSRDDAEGKFLTHYLDRKLLPHNPFQVLDAEGVGQLIDLAVTSGRAVKPALKTGICGEHGGDKDSIAFCHRAGLNYVSCSPYRIPLARIAAAQAAVEQGAMVAERGTETGAGIVEIAPETGMEHETANGTGNETGNETATRIETEIATGGEMGADQAAKAI</sequence>
<dbReference type="Gene3D" id="3.20.20.60">
    <property type="entry name" value="Phosphoenolpyruvate-binding domains"/>
    <property type="match status" value="1"/>
</dbReference>
<feature type="binding site" evidence="14">
    <location>
        <position position="760"/>
    </location>
    <ligand>
        <name>Mg(2+)</name>
        <dbReference type="ChEBI" id="CHEBI:18420"/>
    </ligand>
</feature>
<keyword evidence="15" id="KW-0175">Coiled coil</keyword>
<feature type="binding site" evidence="13">
    <location>
        <position position="784"/>
    </location>
    <ligand>
        <name>substrate</name>
    </ligand>
</feature>
<feature type="domain" description="PEP-utilising enzyme C-terminal" evidence="18">
    <location>
        <begin position="532"/>
        <end position="886"/>
    </location>
</feature>
<reference evidence="19 20" key="1">
    <citation type="submission" date="2019-04" db="EMBL/GenBank/DDBJ databases">
        <title>Cohnella sp. nov. isolated from preserved vegetables.</title>
        <authorList>
            <person name="Lin S.-Y."/>
            <person name="Hung M.-H."/>
            <person name="Young C.-C."/>
        </authorList>
    </citation>
    <scope>NUCLEOTIDE SEQUENCE [LARGE SCALE GENOMIC DNA]</scope>
    <source>
        <strain evidence="19 20">CC-MHH1044</strain>
    </source>
</reference>
<proteinExistence type="inferred from homology"/>
<comment type="catalytic activity">
    <reaction evidence="11">
        <text>pyruvate + phosphate + ATP = phosphoenolpyruvate + AMP + diphosphate + H(+)</text>
        <dbReference type="Rhea" id="RHEA:10756"/>
        <dbReference type="ChEBI" id="CHEBI:15361"/>
        <dbReference type="ChEBI" id="CHEBI:15378"/>
        <dbReference type="ChEBI" id="CHEBI:30616"/>
        <dbReference type="ChEBI" id="CHEBI:33019"/>
        <dbReference type="ChEBI" id="CHEBI:43474"/>
        <dbReference type="ChEBI" id="CHEBI:58702"/>
        <dbReference type="ChEBI" id="CHEBI:456215"/>
        <dbReference type="EC" id="2.7.9.1"/>
    </reaction>
</comment>
<dbReference type="NCBIfam" id="NF004531">
    <property type="entry name" value="PRK05878.1"/>
    <property type="match status" value="1"/>
</dbReference>
<dbReference type="SUPFAM" id="SSF51621">
    <property type="entry name" value="Phosphoenolpyruvate/pyruvate domain"/>
    <property type="match status" value="1"/>
</dbReference>
<dbReference type="Gene3D" id="1.20.80.30">
    <property type="match status" value="1"/>
</dbReference>
<dbReference type="InterPro" id="IPR008279">
    <property type="entry name" value="PEP-util_enz_mobile_dom"/>
</dbReference>
<dbReference type="GO" id="GO:0005524">
    <property type="term" value="F:ATP binding"/>
    <property type="evidence" value="ECO:0007669"/>
    <property type="project" value="UniProtKB-UniRule"/>
</dbReference>
<dbReference type="InterPro" id="IPR018274">
    <property type="entry name" value="PEP_util_AS"/>
</dbReference>
<evidence type="ECO:0000256" key="9">
    <source>
        <dbReference type="ARBA" id="ARBA00022840"/>
    </source>
</evidence>
<feature type="binding site" evidence="13">
    <location>
        <position position="783"/>
    </location>
    <ligand>
        <name>substrate</name>
    </ligand>
</feature>
<evidence type="ECO:0000256" key="4">
    <source>
        <dbReference type="ARBA" id="ARBA00020138"/>
    </source>
</evidence>
<evidence type="ECO:0000256" key="14">
    <source>
        <dbReference type="PIRSR" id="PIRSR000853-3"/>
    </source>
</evidence>
<dbReference type="PANTHER" id="PTHR22931">
    <property type="entry name" value="PHOSPHOENOLPYRUVATE DIKINASE-RELATED"/>
    <property type="match status" value="1"/>
</dbReference>
<dbReference type="Pfam" id="PF01326">
    <property type="entry name" value="PPDK_N"/>
    <property type="match status" value="2"/>
</dbReference>
<dbReference type="InterPro" id="IPR036637">
    <property type="entry name" value="Phosphohistidine_dom_sf"/>
</dbReference>
<keyword evidence="6 14" id="KW-0479">Metal-binding</keyword>
<protein>
    <recommendedName>
        <fullName evidence="4 11">Pyruvate, phosphate dikinase</fullName>
        <ecNumber evidence="3 11">2.7.9.1</ecNumber>
    </recommendedName>
</protein>
<dbReference type="PROSITE" id="PS00370">
    <property type="entry name" value="PEP_ENZYMES_PHOS_SITE"/>
    <property type="match status" value="1"/>
</dbReference>
<evidence type="ECO:0000256" key="13">
    <source>
        <dbReference type="PIRSR" id="PIRSR000853-2"/>
    </source>
</evidence>
<evidence type="ECO:0000256" key="2">
    <source>
        <dbReference type="ARBA" id="ARBA00007837"/>
    </source>
</evidence>
<evidence type="ECO:0000256" key="11">
    <source>
        <dbReference type="PIRNR" id="PIRNR000853"/>
    </source>
</evidence>
<feature type="active site" description="Proton donor" evidence="12">
    <location>
        <position position="847"/>
    </location>
</feature>
<evidence type="ECO:0000259" key="17">
    <source>
        <dbReference type="Pfam" id="PF01326"/>
    </source>
</evidence>
<feature type="binding site" evidence="14">
    <location>
        <position position="784"/>
    </location>
    <ligand>
        <name>Mg(2+)</name>
        <dbReference type="ChEBI" id="CHEBI:18420"/>
    </ligand>
</feature>
<evidence type="ECO:0000259" key="16">
    <source>
        <dbReference type="Pfam" id="PF00391"/>
    </source>
</evidence>
<dbReference type="InterPro" id="IPR010121">
    <property type="entry name" value="Pyruvate_phosphate_dikinase"/>
</dbReference>
<dbReference type="GO" id="GO:0016301">
    <property type="term" value="F:kinase activity"/>
    <property type="evidence" value="ECO:0007669"/>
    <property type="project" value="UniProtKB-UniRule"/>
</dbReference>
<name>A0A4V3WGL3_9BACL</name>
<feature type="binding site" evidence="13">
    <location>
        <position position="760"/>
    </location>
    <ligand>
        <name>substrate</name>
    </ligand>
</feature>
<accession>A0A4V3WGL3</accession>
<dbReference type="EMBL" id="SSOB01000001">
    <property type="protein sequence ID" value="THF84626.1"/>
    <property type="molecule type" value="Genomic_DNA"/>
</dbReference>
<keyword evidence="19" id="KW-0670">Pyruvate</keyword>
<dbReference type="InterPro" id="IPR015813">
    <property type="entry name" value="Pyrv/PenolPyrv_kinase-like_dom"/>
</dbReference>
<dbReference type="InterPro" id="IPR040442">
    <property type="entry name" value="Pyrv_kinase-like_dom_sf"/>
</dbReference>
<feature type="binding site" evidence="13">
    <location>
        <position position="781"/>
    </location>
    <ligand>
        <name>substrate</name>
    </ligand>
</feature>
<keyword evidence="10 14" id="KW-0460">Magnesium</keyword>
<evidence type="ECO:0000256" key="10">
    <source>
        <dbReference type="ARBA" id="ARBA00022842"/>
    </source>
</evidence>
<dbReference type="InterPro" id="IPR013815">
    <property type="entry name" value="ATP_grasp_subdomain_1"/>
</dbReference>
<evidence type="ECO:0000256" key="12">
    <source>
        <dbReference type="PIRSR" id="PIRSR000853-1"/>
    </source>
</evidence>
<feature type="coiled-coil region" evidence="15">
    <location>
        <begin position="641"/>
        <end position="673"/>
    </location>
</feature>
<evidence type="ECO:0000256" key="8">
    <source>
        <dbReference type="ARBA" id="ARBA00022777"/>
    </source>
</evidence>
<feature type="active site" description="Tele-phosphohistidine intermediate" evidence="12">
    <location>
        <position position="466"/>
    </location>
</feature>
<dbReference type="InterPro" id="IPR023151">
    <property type="entry name" value="PEP_util_CS"/>
</dbReference>
<feature type="binding site" evidence="13">
    <location>
        <position position="572"/>
    </location>
    <ligand>
        <name>substrate</name>
    </ligand>
</feature>
<dbReference type="NCBIfam" id="TIGR01828">
    <property type="entry name" value="pyru_phos_dikin"/>
    <property type="match status" value="1"/>
</dbReference>
<dbReference type="Gene3D" id="3.50.30.10">
    <property type="entry name" value="Phosphohistidine domain"/>
    <property type="match status" value="1"/>
</dbReference>
<organism evidence="19 20">
    <name type="scientific">Cohnella fermenti</name>
    <dbReference type="NCBI Taxonomy" id="2565925"/>
    <lineage>
        <taxon>Bacteria</taxon>
        <taxon>Bacillati</taxon>
        <taxon>Bacillota</taxon>
        <taxon>Bacilli</taxon>
        <taxon>Bacillales</taxon>
        <taxon>Paenibacillaceae</taxon>
        <taxon>Cohnella</taxon>
    </lineage>
</organism>
<gene>
    <name evidence="19" type="ORF">E6C55_01210</name>
</gene>
<keyword evidence="5 19" id="KW-0808">Transferase</keyword>
<keyword evidence="20" id="KW-1185">Reference proteome</keyword>
<dbReference type="GO" id="GO:0050242">
    <property type="term" value="F:pyruvate, phosphate dikinase activity"/>
    <property type="evidence" value="ECO:0007669"/>
    <property type="project" value="UniProtKB-UniRule"/>
</dbReference>
<evidence type="ECO:0000256" key="15">
    <source>
        <dbReference type="SAM" id="Coils"/>
    </source>
</evidence>
<dbReference type="InterPro" id="IPR002192">
    <property type="entry name" value="PPDK_AMP/ATP-bd"/>
</dbReference>
<feature type="domain" description="Pyruvate phosphate dikinase AMP/ATP-binding" evidence="17">
    <location>
        <begin position="77"/>
        <end position="306"/>
    </location>
</feature>
<dbReference type="Pfam" id="PF00391">
    <property type="entry name" value="PEP-utilizers"/>
    <property type="match status" value="1"/>
</dbReference>
<dbReference type="PANTHER" id="PTHR22931:SF9">
    <property type="entry name" value="PYRUVATE, PHOSPHATE DIKINASE 1, CHLOROPLASTIC"/>
    <property type="match status" value="1"/>
</dbReference>
<dbReference type="PROSITE" id="PS00742">
    <property type="entry name" value="PEP_ENZYMES_2"/>
    <property type="match status" value="1"/>
</dbReference>
<evidence type="ECO:0000256" key="1">
    <source>
        <dbReference type="ARBA" id="ARBA00001946"/>
    </source>
</evidence>
<dbReference type="Gene3D" id="3.30.1490.20">
    <property type="entry name" value="ATP-grasp fold, A domain"/>
    <property type="match status" value="1"/>
</dbReference>
<comment type="similarity">
    <text evidence="2 11">Belongs to the PEP-utilizing enzyme family.</text>
</comment>
<dbReference type="Gene3D" id="3.30.470.20">
    <property type="entry name" value="ATP-grasp fold, B domain"/>
    <property type="match status" value="1"/>
</dbReference>
<dbReference type="SUPFAM" id="SSF52009">
    <property type="entry name" value="Phosphohistidine domain"/>
    <property type="match status" value="1"/>
</dbReference>
<evidence type="ECO:0000313" key="20">
    <source>
        <dbReference type="Proteomes" id="UP000310636"/>
    </source>
</evidence>
<comment type="cofactor">
    <cofactor evidence="1 11 14">
        <name>Mg(2+)</name>
        <dbReference type="ChEBI" id="CHEBI:18420"/>
    </cofactor>
</comment>
<keyword evidence="9" id="KW-0067">ATP-binding</keyword>
<evidence type="ECO:0000313" key="19">
    <source>
        <dbReference type="EMBL" id="THF84626.1"/>
    </source>
</evidence>
<feature type="binding site" evidence="13">
    <location>
        <position position="782"/>
    </location>
    <ligand>
        <name>substrate</name>
    </ligand>
</feature>
<dbReference type="EC" id="2.7.9.1" evidence="3 11"/>
<evidence type="ECO:0000256" key="6">
    <source>
        <dbReference type="ARBA" id="ARBA00022723"/>
    </source>
</evidence>
<dbReference type="SUPFAM" id="SSF56059">
    <property type="entry name" value="Glutathione synthetase ATP-binding domain-like"/>
    <property type="match status" value="1"/>
</dbReference>
<dbReference type="AlphaFoldDB" id="A0A4V3WGL3"/>
<evidence type="ECO:0000256" key="7">
    <source>
        <dbReference type="ARBA" id="ARBA00022741"/>
    </source>
</evidence>
<evidence type="ECO:0000256" key="3">
    <source>
        <dbReference type="ARBA" id="ARBA00011994"/>
    </source>
</evidence>
<dbReference type="GO" id="GO:0046872">
    <property type="term" value="F:metal ion binding"/>
    <property type="evidence" value="ECO:0007669"/>
    <property type="project" value="UniProtKB-UniRule"/>
</dbReference>
<comment type="caution">
    <text evidence="19">The sequence shown here is derived from an EMBL/GenBank/DDBJ whole genome shotgun (WGS) entry which is preliminary data.</text>
</comment>
<dbReference type="Gene3D" id="1.10.189.10">
    <property type="entry name" value="Pyruvate Phosphate Dikinase, domain 2"/>
    <property type="match status" value="1"/>
</dbReference>
<feature type="binding site" evidence="13">
    <location>
        <position position="628"/>
    </location>
    <ligand>
        <name>substrate</name>
    </ligand>
</feature>
<feature type="domain" description="PEP-utilising enzyme mobile" evidence="16">
    <location>
        <begin position="433"/>
        <end position="514"/>
    </location>
</feature>
<keyword evidence="8 19" id="KW-0418">Kinase</keyword>
<evidence type="ECO:0000259" key="18">
    <source>
        <dbReference type="Pfam" id="PF02896"/>
    </source>
</evidence>